<dbReference type="InterPro" id="IPR009061">
    <property type="entry name" value="DNA-bd_dom_put_sf"/>
</dbReference>
<dbReference type="Pfam" id="PF13411">
    <property type="entry name" value="MerR_1"/>
    <property type="match status" value="1"/>
</dbReference>
<dbReference type="Gene3D" id="1.10.1660.10">
    <property type="match status" value="1"/>
</dbReference>
<dbReference type="PROSITE" id="PS50937">
    <property type="entry name" value="HTH_MERR_2"/>
    <property type="match status" value="1"/>
</dbReference>
<feature type="domain" description="HTH merR-type" evidence="3">
    <location>
        <begin position="10"/>
        <end position="78"/>
    </location>
</feature>
<name>A0ABT3ALQ5_9RHOB</name>
<dbReference type="InterPro" id="IPR000551">
    <property type="entry name" value="MerR-type_HTH_dom"/>
</dbReference>
<evidence type="ECO:0000313" key="5">
    <source>
        <dbReference type="Proteomes" id="UP001320899"/>
    </source>
</evidence>
<dbReference type="RefSeq" id="WP_263828982.1">
    <property type="nucleotide sequence ID" value="NZ_JAOWLB010000008.1"/>
</dbReference>
<feature type="region of interest" description="Disordered" evidence="2">
    <location>
        <begin position="168"/>
        <end position="204"/>
    </location>
</feature>
<dbReference type="EMBL" id="JAOWLB010000008">
    <property type="protein sequence ID" value="MCV2889222.1"/>
    <property type="molecule type" value="Genomic_DNA"/>
</dbReference>
<dbReference type="InterPro" id="IPR047057">
    <property type="entry name" value="MerR_fam"/>
</dbReference>
<sequence>MSKSPDAFRTISEVAEWLGVQAHVLRFWESKFSQVKPVKRAGGRRYYRPADMLLLGGIKKLLHEDGMTIKGVQKILREQGVAHIASLSQGLDDSAGAELEDSGNVVRFNAPKQVPSGAVQIDMDLGEENSLGSLFPDIVSEASETDDSDAPEDIDGDDMAEGVDIVTLSASEQRADDPRPKDEPQSRTDGQRETAHEEETEIQPGLLGLLAQVTNLPPDATPEIEPLVDQLKGWLSRQAG</sequence>
<evidence type="ECO:0000256" key="2">
    <source>
        <dbReference type="SAM" id="MobiDB-lite"/>
    </source>
</evidence>
<keyword evidence="5" id="KW-1185">Reference proteome</keyword>
<reference evidence="4 5" key="1">
    <citation type="submission" date="2022-10" db="EMBL/GenBank/DDBJ databases">
        <title>Ruegeria sp. nov., isolated from ocean surface sediments.</title>
        <authorList>
            <person name="He W."/>
            <person name="Xue H.-P."/>
            <person name="Zhang D.-F."/>
        </authorList>
    </citation>
    <scope>NUCLEOTIDE SEQUENCE [LARGE SCALE GENOMIC DNA]</scope>
    <source>
        <strain evidence="4 5">XHP0148</strain>
    </source>
</reference>
<dbReference type="Proteomes" id="UP001320899">
    <property type="component" value="Unassembled WGS sequence"/>
</dbReference>
<dbReference type="CDD" id="cd04765">
    <property type="entry name" value="HTH_MlrA-like_sg2"/>
    <property type="match status" value="1"/>
</dbReference>
<proteinExistence type="predicted"/>
<evidence type="ECO:0000259" key="3">
    <source>
        <dbReference type="PROSITE" id="PS50937"/>
    </source>
</evidence>
<feature type="compositionally biased region" description="Basic and acidic residues" evidence="2">
    <location>
        <begin position="173"/>
        <end position="197"/>
    </location>
</feature>
<organism evidence="4 5">
    <name type="scientific">Ruegeria aquimaris</name>
    <dbReference type="NCBI Taxonomy" id="2984333"/>
    <lineage>
        <taxon>Bacteria</taxon>
        <taxon>Pseudomonadati</taxon>
        <taxon>Pseudomonadota</taxon>
        <taxon>Alphaproteobacteria</taxon>
        <taxon>Rhodobacterales</taxon>
        <taxon>Roseobacteraceae</taxon>
        <taxon>Ruegeria</taxon>
    </lineage>
</organism>
<protein>
    <submittedName>
        <fullName evidence="4">MerR family transcriptional regulator</fullName>
    </submittedName>
</protein>
<gene>
    <name evidence="4" type="ORF">OE747_12785</name>
</gene>
<dbReference type="PANTHER" id="PTHR30204:SF15">
    <property type="entry name" value="BLL5018 PROTEIN"/>
    <property type="match status" value="1"/>
</dbReference>
<dbReference type="SUPFAM" id="SSF46955">
    <property type="entry name" value="Putative DNA-binding domain"/>
    <property type="match status" value="1"/>
</dbReference>
<dbReference type="PANTHER" id="PTHR30204">
    <property type="entry name" value="REDOX-CYCLING DRUG-SENSING TRANSCRIPTIONAL ACTIVATOR SOXR"/>
    <property type="match status" value="1"/>
</dbReference>
<comment type="caution">
    <text evidence="4">The sequence shown here is derived from an EMBL/GenBank/DDBJ whole genome shotgun (WGS) entry which is preliminary data.</text>
</comment>
<dbReference type="SMART" id="SM00422">
    <property type="entry name" value="HTH_MERR"/>
    <property type="match status" value="1"/>
</dbReference>
<keyword evidence="1" id="KW-0238">DNA-binding</keyword>
<evidence type="ECO:0000313" key="4">
    <source>
        <dbReference type="EMBL" id="MCV2889222.1"/>
    </source>
</evidence>
<evidence type="ECO:0000256" key="1">
    <source>
        <dbReference type="ARBA" id="ARBA00023125"/>
    </source>
</evidence>
<accession>A0ABT3ALQ5</accession>